<proteinExistence type="predicted"/>
<reference evidence="3" key="1">
    <citation type="journal article" date="2023" name="Commun. Biol.">
        <title>Genome analysis of Parmales, the sister group of diatoms, reveals the evolutionary specialization of diatoms from phago-mixotrophs to photoautotrophs.</title>
        <authorList>
            <person name="Ban H."/>
            <person name="Sato S."/>
            <person name="Yoshikawa S."/>
            <person name="Yamada K."/>
            <person name="Nakamura Y."/>
            <person name="Ichinomiya M."/>
            <person name="Sato N."/>
            <person name="Blanc-Mathieu R."/>
            <person name="Endo H."/>
            <person name="Kuwata A."/>
            <person name="Ogata H."/>
        </authorList>
    </citation>
    <scope>NUCLEOTIDE SEQUENCE [LARGE SCALE GENOMIC DNA]</scope>
</reference>
<dbReference type="Gene3D" id="3.40.50.300">
    <property type="entry name" value="P-loop containing nucleotide triphosphate hydrolases"/>
    <property type="match status" value="1"/>
</dbReference>
<dbReference type="Proteomes" id="UP001162640">
    <property type="component" value="Unassembled WGS sequence"/>
</dbReference>
<feature type="region of interest" description="Disordered" evidence="1">
    <location>
        <begin position="1"/>
        <end position="95"/>
    </location>
</feature>
<dbReference type="GO" id="GO:0030686">
    <property type="term" value="C:90S preribosome"/>
    <property type="evidence" value="ECO:0007669"/>
    <property type="project" value="TreeGrafter"/>
</dbReference>
<dbReference type="PANTHER" id="PTHR24030">
    <property type="entry name" value="PROTEIN CMSS1"/>
    <property type="match status" value="1"/>
</dbReference>
<dbReference type="InterPro" id="IPR027417">
    <property type="entry name" value="P-loop_NTPase"/>
</dbReference>
<sequence>MGDDIDDEYFDFSNSGEGEIKPDLVDSEGLSAPSGFQINDGDATLDVADNDAVLGGGGGKRKGGADGDGQDDQKKKKKKKKKEKPRSQQSDKQLLITTGRTITSEALPAHAAFFNAAYLPALASAGIPDVSPLTIEKFVSTPIQATTPIPQLDSKLIDFLKLHLFPQHKGGNKRLKHWRSSSPLCVIVSSSAKRSCEVLKTLSGMKTRVGKLFSKNMKKEDQISMLNSNNYAFAVGTPNRLLQLAEDGALSFSKTELIVVDCHADQKGFNVVTLRDTQTDLCKLVKEFVVDVEDCKLSLY</sequence>
<dbReference type="GO" id="GO:0005634">
    <property type="term" value="C:nucleus"/>
    <property type="evidence" value="ECO:0007669"/>
    <property type="project" value="TreeGrafter"/>
</dbReference>
<accession>A0A9W7BVM7</accession>
<name>A0A9W7BVM7_9STRA</name>
<dbReference type="AlphaFoldDB" id="A0A9W7BVM7"/>
<dbReference type="PANTHER" id="PTHR24030:SF0">
    <property type="entry name" value="PROTEIN CMSS1"/>
    <property type="match status" value="1"/>
</dbReference>
<protein>
    <submittedName>
        <fullName evidence="2">Uncharacterized protein</fullName>
    </submittedName>
</protein>
<feature type="compositionally biased region" description="Basic residues" evidence="1">
    <location>
        <begin position="75"/>
        <end position="84"/>
    </location>
</feature>
<feature type="non-terminal residue" evidence="2">
    <location>
        <position position="300"/>
    </location>
</feature>
<gene>
    <name evidence="2" type="ORF">TL16_g12567</name>
</gene>
<feature type="compositionally biased region" description="Acidic residues" evidence="1">
    <location>
        <begin position="1"/>
        <end position="10"/>
    </location>
</feature>
<organism evidence="2 3">
    <name type="scientific">Triparma laevis f. inornata</name>
    <dbReference type="NCBI Taxonomy" id="1714386"/>
    <lineage>
        <taxon>Eukaryota</taxon>
        <taxon>Sar</taxon>
        <taxon>Stramenopiles</taxon>
        <taxon>Ochrophyta</taxon>
        <taxon>Bolidophyceae</taxon>
        <taxon>Parmales</taxon>
        <taxon>Triparmaceae</taxon>
        <taxon>Triparma</taxon>
    </lineage>
</organism>
<dbReference type="InterPro" id="IPR032704">
    <property type="entry name" value="Cms1"/>
</dbReference>
<comment type="caution">
    <text evidence="2">The sequence shown here is derived from an EMBL/GenBank/DDBJ whole genome shotgun (WGS) entry which is preliminary data.</text>
</comment>
<evidence type="ECO:0000313" key="2">
    <source>
        <dbReference type="EMBL" id="GMH93220.1"/>
    </source>
</evidence>
<dbReference type="EMBL" id="BLQM01000517">
    <property type="protein sequence ID" value="GMH93220.1"/>
    <property type="molecule type" value="Genomic_DNA"/>
</dbReference>
<evidence type="ECO:0000313" key="3">
    <source>
        <dbReference type="Proteomes" id="UP001162640"/>
    </source>
</evidence>
<dbReference type="Pfam" id="PF14617">
    <property type="entry name" value="CMS1"/>
    <property type="match status" value="1"/>
</dbReference>
<evidence type="ECO:0000256" key="1">
    <source>
        <dbReference type="SAM" id="MobiDB-lite"/>
    </source>
</evidence>
<feature type="non-terminal residue" evidence="2">
    <location>
        <position position="1"/>
    </location>
</feature>